<feature type="transmembrane region" description="Helical" evidence="1">
    <location>
        <begin position="34"/>
        <end position="55"/>
    </location>
</feature>
<dbReference type="Proteomes" id="UP001197492">
    <property type="component" value="Unassembled WGS sequence"/>
</dbReference>
<dbReference type="GeneID" id="301323534"/>
<feature type="transmembrane region" description="Helical" evidence="1">
    <location>
        <begin position="61"/>
        <end position="92"/>
    </location>
</feature>
<dbReference type="AlphaFoldDB" id="A0AAW4MPL9"/>
<protein>
    <recommendedName>
        <fullName evidence="6">Rod shape-determining protein MreD</fullName>
    </recommendedName>
</protein>
<dbReference type="RefSeq" id="WP_187012531.1">
    <property type="nucleotide sequence ID" value="NZ_JAHOEB010000008.1"/>
</dbReference>
<comment type="caution">
    <text evidence="2">The sequence shown here is derived from an EMBL/GenBank/DDBJ whole genome shotgun (WGS) entry which is preliminary data.</text>
</comment>
<reference evidence="2 5" key="1">
    <citation type="submission" date="2021-06" db="EMBL/GenBank/DDBJ databases">
        <title>Collection of gut derived symbiotic bacterial strains cultured from healthy donors.</title>
        <authorList>
            <person name="Lin H."/>
            <person name="Littmann E."/>
            <person name="Pamer E.G."/>
        </authorList>
    </citation>
    <scope>NUCLEOTIDE SEQUENCE</scope>
    <source>
        <strain evidence="3 5">MSK.21.70</strain>
        <strain evidence="2">MSK.21.82</strain>
    </source>
</reference>
<dbReference type="EMBL" id="JAHOEL010000008">
    <property type="protein sequence ID" value="MBV3392081.1"/>
    <property type="molecule type" value="Genomic_DNA"/>
</dbReference>
<feature type="transmembrane region" description="Helical" evidence="1">
    <location>
        <begin position="104"/>
        <end position="124"/>
    </location>
</feature>
<gene>
    <name evidence="2" type="ORF">KSV97_02205</name>
    <name evidence="3" type="ORF">KSW06_02220</name>
</gene>
<evidence type="ECO:0000313" key="4">
    <source>
        <dbReference type="Proteomes" id="UP001196408"/>
    </source>
</evidence>
<evidence type="ECO:0000313" key="3">
    <source>
        <dbReference type="EMBL" id="MBV3392081.1"/>
    </source>
</evidence>
<evidence type="ECO:0000313" key="5">
    <source>
        <dbReference type="Proteomes" id="UP001197492"/>
    </source>
</evidence>
<keyword evidence="1" id="KW-1133">Transmembrane helix</keyword>
<feature type="transmembrane region" description="Helical" evidence="1">
    <location>
        <begin position="6"/>
        <end position="27"/>
    </location>
</feature>
<accession>A0AAW4MPL9</accession>
<dbReference type="EMBL" id="JAHOEF010000008">
    <property type="protein sequence ID" value="MBV3382055.1"/>
    <property type="molecule type" value="Genomic_DNA"/>
</dbReference>
<evidence type="ECO:0008006" key="6">
    <source>
        <dbReference type="Google" id="ProtNLM"/>
    </source>
</evidence>
<keyword evidence="5" id="KW-1185">Reference proteome</keyword>
<keyword evidence="1" id="KW-0472">Membrane</keyword>
<keyword evidence="1" id="KW-0812">Transmembrane</keyword>
<sequence>MKNNQILKNFLIMFICFLIDSVINFFIPTNINRSGLTFVPCIGLLMFSLLTITVHDKSERFFFSAACGLYYTVCYSNSLMVYILIYCAITFVRTYIYRNDNMTCLEFIVYAILIVTFKEFVVYWLMLISRFTYIGVIQFITMRYLPTLVMNVAFAPIVYLVYKQFDIYIEPNDFDMKDI</sequence>
<feature type="transmembrane region" description="Helical" evidence="1">
    <location>
        <begin position="144"/>
        <end position="162"/>
    </location>
</feature>
<proteinExistence type="predicted"/>
<dbReference type="Proteomes" id="UP001196408">
    <property type="component" value="Unassembled WGS sequence"/>
</dbReference>
<evidence type="ECO:0000313" key="2">
    <source>
        <dbReference type="EMBL" id="MBV3382055.1"/>
    </source>
</evidence>
<organism evidence="2 4">
    <name type="scientific">Catenibacterium mitsuokai</name>
    <dbReference type="NCBI Taxonomy" id="100886"/>
    <lineage>
        <taxon>Bacteria</taxon>
        <taxon>Bacillati</taxon>
        <taxon>Bacillota</taxon>
        <taxon>Erysipelotrichia</taxon>
        <taxon>Erysipelotrichales</taxon>
        <taxon>Coprobacillaceae</taxon>
        <taxon>Catenibacterium</taxon>
    </lineage>
</organism>
<name>A0AAW4MPL9_9FIRM</name>
<evidence type="ECO:0000256" key="1">
    <source>
        <dbReference type="SAM" id="Phobius"/>
    </source>
</evidence>